<organism evidence="1">
    <name type="scientific">marine sediment metagenome</name>
    <dbReference type="NCBI Taxonomy" id="412755"/>
    <lineage>
        <taxon>unclassified sequences</taxon>
        <taxon>metagenomes</taxon>
        <taxon>ecological metagenomes</taxon>
    </lineage>
</organism>
<dbReference type="EMBL" id="LAZR01023841">
    <property type="protein sequence ID" value="KKL77133.1"/>
    <property type="molecule type" value="Genomic_DNA"/>
</dbReference>
<protein>
    <submittedName>
        <fullName evidence="1">Uncharacterized protein</fullName>
    </submittedName>
</protein>
<comment type="caution">
    <text evidence="1">The sequence shown here is derived from an EMBL/GenBank/DDBJ whole genome shotgun (WGS) entry which is preliminary data.</text>
</comment>
<sequence>GGSSTKSAGRLGEEHPAGKCTACGGTLYQFQSGDKRVTNVDGEPLVFPQACRQCGRVFVGGKEVRLPEAIRESMKEAAAAAEEAAADAHTAISRDPRRNIRRWFSGVYYRGYYHGFFRALGYFRHHAKEGRLIRLRELWEEAHSCIEDVPPDIDVGDIRASVVRFSPKAYNEFRQLLTLSFGVKLDAKSDENVGTTGQGGSARVPGS</sequence>
<proteinExistence type="predicted"/>
<evidence type="ECO:0000313" key="1">
    <source>
        <dbReference type="EMBL" id="KKL77133.1"/>
    </source>
</evidence>
<reference evidence="1" key="1">
    <citation type="journal article" date="2015" name="Nature">
        <title>Complex archaea that bridge the gap between prokaryotes and eukaryotes.</title>
        <authorList>
            <person name="Spang A."/>
            <person name="Saw J.H."/>
            <person name="Jorgensen S.L."/>
            <person name="Zaremba-Niedzwiedzka K."/>
            <person name="Martijn J."/>
            <person name="Lind A.E."/>
            <person name="van Eijk R."/>
            <person name="Schleper C."/>
            <person name="Guy L."/>
            <person name="Ettema T.J."/>
        </authorList>
    </citation>
    <scope>NUCLEOTIDE SEQUENCE</scope>
</reference>
<name>A0A0F9ESK8_9ZZZZ</name>
<gene>
    <name evidence="1" type="ORF">LCGC14_2037990</name>
</gene>
<dbReference type="AlphaFoldDB" id="A0A0F9ESK8"/>
<accession>A0A0F9ESK8</accession>
<feature type="non-terminal residue" evidence="1">
    <location>
        <position position="1"/>
    </location>
</feature>